<keyword evidence="1 3" id="KW-0238">DNA-binding</keyword>
<dbReference type="Gene3D" id="1.10.443.10">
    <property type="entry name" value="Intergrase catalytic core"/>
    <property type="match status" value="1"/>
</dbReference>
<dbReference type="InterPro" id="IPR011010">
    <property type="entry name" value="DNA_brk_join_enz"/>
</dbReference>
<feature type="domain" description="Core-binding (CB)" evidence="5">
    <location>
        <begin position="52"/>
        <end position="163"/>
    </location>
</feature>
<evidence type="ECO:0000256" key="3">
    <source>
        <dbReference type="PROSITE-ProRule" id="PRU01248"/>
    </source>
</evidence>
<keyword evidence="7" id="KW-1185">Reference proteome</keyword>
<proteinExistence type="predicted"/>
<dbReference type="PANTHER" id="PTHR30349">
    <property type="entry name" value="PHAGE INTEGRASE-RELATED"/>
    <property type="match status" value="1"/>
</dbReference>
<keyword evidence="2" id="KW-0233">DNA recombination</keyword>
<reference evidence="6 7" key="1">
    <citation type="submission" date="2024-03" db="EMBL/GenBank/DDBJ databases">
        <title>Draft genome sequence of Pseudonocardia tropica JCM 19149.</title>
        <authorList>
            <person name="Butdee W."/>
            <person name="Duangmal K."/>
        </authorList>
    </citation>
    <scope>NUCLEOTIDE SEQUENCE [LARGE SCALE GENOMIC DNA]</scope>
    <source>
        <strain evidence="6 7">JCM 19149</strain>
    </source>
</reference>
<dbReference type="InterPro" id="IPR002104">
    <property type="entry name" value="Integrase_catalytic"/>
</dbReference>
<dbReference type="PANTHER" id="PTHR30349:SF91">
    <property type="entry name" value="INTA PROTEIN"/>
    <property type="match status" value="1"/>
</dbReference>
<evidence type="ECO:0000313" key="6">
    <source>
        <dbReference type="EMBL" id="MEQ3542387.1"/>
    </source>
</evidence>
<dbReference type="InterPro" id="IPR044068">
    <property type="entry name" value="CB"/>
</dbReference>
<dbReference type="Proteomes" id="UP001464923">
    <property type="component" value="Unassembled WGS sequence"/>
</dbReference>
<evidence type="ECO:0000256" key="2">
    <source>
        <dbReference type="ARBA" id="ARBA00023172"/>
    </source>
</evidence>
<dbReference type="Pfam" id="PF00589">
    <property type="entry name" value="Phage_integrase"/>
    <property type="match status" value="1"/>
</dbReference>
<organism evidence="6 7">
    <name type="scientific">Pseudonocardia tropica</name>
    <dbReference type="NCBI Taxonomy" id="681289"/>
    <lineage>
        <taxon>Bacteria</taxon>
        <taxon>Bacillati</taxon>
        <taxon>Actinomycetota</taxon>
        <taxon>Actinomycetes</taxon>
        <taxon>Pseudonocardiales</taxon>
        <taxon>Pseudonocardiaceae</taxon>
        <taxon>Pseudonocardia</taxon>
    </lineage>
</organism>
<gene>
    <name evidence="6" type="ORF">WHI96_26615</name>
</gene>
<dbReference type="InterPro" id="IPR050090">
    <property type="entry name" value="Tyrosine_recombinase_XerCD"/>
</dbReference>
<dbReference type="InterPro" id="IPR013762">
    <property type="entry name" value="Integrase-like_cat_sf"/>
</dbReference>
<evidence type="ECO:0000259" key="4">
    <source>
        <dbReference type="PROSITE" id="PS51898"/>
    </source>
</evidence>
<dbReference type="PROSITE" id="PS51898">
    <property type="entry name" value="TYR_RECOMBINASE"/>
    <property type="match status" value="1"/>
</dbReference>
<protein>
    <submittedName>
        <fullName evidence="6">Tyrosine-type recombinase/integrase</fullName>
    </submittedName>
</protein>
<dbReference type="CDD" id="cd00397">
    <property type="entry name" value="DNA_BRE_C"/>
    <property type="match status" value="1"/>
</dbReference>
<dbReference type="SUPFAM" id="SSF56349">
    <property type="entry name" value="DNA breaking-rejoining enzymes"/>
    <property type="match status" value="1"/>
</dbReference>
<evidence type="ECO:0000259" key="5">
    <source>
        <dbReference type="PROSITE" id="PS51900"/>
    </source>
</evidence>
<dbReference type="PROSITE" id="PS51900">
    <property type="entry name" value="CB"/>
    <property type="match status" value="1"/>
</dbReference>
<feature type="domain" description="Tyr recombinase" evidence="4">
    <location>
        <begin position="184"/>
        <end position="361"/>
    </location>
</feature>
<evidence type="ECO:0000256" key="1">
    <source>
        <dbReference type="ARBA" id="ARBA00023125"/>
    </source>
</evidence>
<dbReference type="EMBL" id="JBEDNP010000036">
    <property type="protein sequence ID" value="MEQ3542387.1"/>
    <property type="molecule type" value="Genomic_DNA"/>
</dbReference>
<dbReference type="InterPro" id="IPR010998">
    <property type="entry name" value="Integrase_recombinase_N"/>
</dbReference>
<accession>A0ABV1K4U4</accession>
<dbReference type="Gene3D" id="1.10.150.130">
    <property type="match status" value="1"/>
</dbReference>
<name>A0ABV1K4U4_9PSEU</name>
<sequence length="361" mass="41395">MRVYAGVDPVTGRRHYLTELVPKGPKAEREADAVRSRLLAEVDERRNPRTSATVDQLLERYMEQLDGSPNTEVLYRGYIKNDISPFLGKVKASSVDPEMLDALYAELRRCRLHCKKQRGLVDHRVAKEHDCDERCRPHRCKPLGRSTVRHIHFLLSGAFRKAKRWRWVSINPCEMSEPPAAPAANPQPPTPEEAALIVTAAWEDPEWGTLVWAAMTTGARRGEICAIRWTSLNLEEGRESVWLRYAIRKEHGELVEAELKTHQQRRIALDTETAMLLRELRRKREEQAKTLGFELPRDGFVFSNAPDGATHLRPDGVTQRYERLAERLGINTTIHKLRHYSATELILSLCQPDHPLAIMRV</sequence>
<comment type="caution">
    <text evidence="6">The sequence shown here is derived from an EMBL/GenBank/DDBJ whole genome shotgun (WGS) entry which is preliminary data.</text>
</comment>
<evidence type="ECO:0000313" key="7">
    <source>
        <dbReference type="Proteomes" id="UP001464923"/>
    </source>
</evidence>